<comment type="caution">
    <text evidence="14">The sequence shown here is derived from an EMBL/GenBank/DDBJ whole genome shotgun (WGS) entry which is preliminary data.</text>
</comment>
<dbReference type="SUPFAM" id="SSF53271">
    <property type="entry name" value="PRTase-like"/>
    <property type="match status" value="1"/>
</dbReference>
<dbReference type="PANTHER" id="PTHR10210:SF41">
    <property type="entry name" value="RIBOSE-PHOSPHATE PYROPHOSPHOKINASE 1, CHLOROPLASTIC"/>
    <property type="match status" value="1"/>
</dbReference>
<comment type="subunit">
    <text evidence="12">Homohexamer.</text>
</comment>
<reference evidence="14" key="2">
    <citation type="submission" date="2021-04" db="EMBL/GenBank/DDBJ databases">
        <authorList>
            <person name="Gilroy R."/>
        </authorList>
    </citation>
    <scope>NUCLEOTIDE SEQUENCE</scope>
    <source>
        <strain evidence="14">B5-657</strain>
    </source>
</reference>
<evidence type="ECO:0000256" key="4">
    <source>
        <dbReference type="ARBA" id="ARBA00022727"/>
    </source>
</evidence>
<dbReference type="InterPro" id="IPR005946">
    <property type="entry name" value="Rib-P_diPkinase"/>
</dbReference>
<evidence type="ECO:0000256" key="11">
    <source>
        <dbReference type="ARBA" id="ARBA00061444"/>
    </source>
</evidence>
<dbReference type="GO" id="GO:0002189">
    <property type="term" value="C:ribose phosphate diphosphokinase complex"/>
    <property type="evidence" value="ECO:0007669"/>
    <property type="project" value="TreeGrafter"/>
</dbReference>
<dbReference type="GO" id="GO:0006164">
    <property type="term" value="P:purine nucleotide biosynthetic process"/>
    <property type="evidence" value="ECO:0007669"/>
    <property type="project" value="TreeGrafter"/>
</dbReference>
<dbReference type="EC" id="2.7.6.1" evidence="12"/>
<dbReference type="Pfam" id="PF14572">
    <property type="entry name" value="Pribosyl_synth"/>
    <property type="match status" value="1"/>
</dbReference>
<keyword evidence="3 12" id="KW-0479">Metal-binding</keyword>
<dbReference type="PANTHER" id="PTHR10210">
    <property type="entry name" value="RIBOSE-PHOSPHATE DIPHOSPHOKINASE FAMILY MEMBER"/>
    <property type="match status" value="1"/>
</dbReference>
<dbReference type="SMART" id="SM01400">
    <property type="entry name" value="Pribosyltran_N"/>
    <property type="match status" value="1"/>
</dbReference>
<dbReference type="GO" id="GO:0005524">
    <property type="term" value="F:ATP binding"/>
    <property type="evidence" value="ECO:0007669"/>
    <property type="project" value="UniProtKB-KW"/>
</dbReference>
<proteinExistence type="inferred from homology"/>
<evidence type="ECO:0000259" key="13">
    <source>
        <dbReference type="Pfam" id="PF13793"/>
    </source>
</evidence>
<evidence type="ECO:0000256" key="9">
    <source>
        <dbReference type="ARBA" id="ARBA00049535"/>
    </source>
</evidence>
<dbReference type="NCBIfam" id="NF002618">
    <property type="entry name" value="PRK02269.1"/>
    <property type="match status" value="1"/>
</dbReference>
<dbReference type="NCBIfam" id="TIGR01251">
    <property type="entry name" value="ribP_PPkin"/>
    <property type="match status" value="1"/>
</dbReference>
<evidence type="ECO:0000256" key="5">
    <source>
        <dbReference type="ARBA" id="ARBA00022741"/>
    </source>
</evidence>
<keyword evidence="7 12" id="KW-0067">ATP-binding</keyword>
<dbReference type="FunFam" id="3.40.50.2020:FF:000002">
    <property type="entry name" value="Ribose-phosphate pyrophosphokinase"/>
    <property type="match status" value="1"/>
</dbReference>
<feature type="binding site" evidence="12">
    <location>
        <position position="134"/>
    </location>
    <ligand>
        <name>Mg(2+)</name>
        <dbReference type="ChEBI" id="CHEBI:18420"/>
    </ligand>
</feature>
<dbReference type="NCBIfam" id="NF002320">
    <property type="entry name" value="PRK01259.1"/>
    <property type="match status" value="1"/>
</dbReference>
<organism evidence="14 15">
    <name type="scientific">Candidatus Cellulosilyticum pullistercoris</name>
    <dbReference type="NCBI Taxonomy" id="2838521"/>
    <lineage>
        <taxon>Bacteria</taxon>
        <taxon>Bacillati</taxon>
        <taxon>Bacillota</taxon>
        <taxon>Clostridia</taxon>
        <taxon>Lachnospirales</taxon>
        <taxon>Cellulosilyticaceae</taxon>
        <taxon>Cellulosilyticum</taxon>
    </lineage>
</organism>
<comment type="cofactor">
    <cofactor evidence="12">
        <name>Mg(2+)</name>
        <dbReference type="ChEBI" id="CHEBI:18420"/>
    </cofactor>
    <text evidence="12">Binds 2 Mg(2+) ions per subunit.</text>
</comment>
<evidence type="ECO:0000256" key="1">
    <source>
        <dbReference type="ARBA" id="ARBA00004996"/>
    </source>
</evidence>
<comment type="function">
    <text evidence="10 12">Involved in the biosynthesis of the central metabolite phospho-alpha-D-ribosyl-1-pyrophosphate (PRPP) via the transfer of pyrophosphoryl group from ATP to 1-hydroxyl of ribose-5-phosphate (Rib-5-P).</text>
</comment>
<comment type="catalytic activity">
    <reaction evidence="9 12">
        <text>D-ribose 5-phosphate + ATP = 5-phospho-alpha-D-ribose 1-diphosphate + AMP + H(+)</text>
        <dbReference type="Rhea" id="RHEA:15609"/>
        <dbReference type="ChEBI" id="CHEBI:15378"/>
        <dbReference type="ChEBI" id="CHEBI:30616"/>
        <dbReference type="ChEBI" id="CHEBI:58017"/>
        <dbReference type="ChEBI" id="CHEBI:78346"/>
        <dbReference type="ChEBI" id="CHEBI:456215"/>
        <dbReference type="EC" id="2.7.6.1"/>
    </reaction>
</comment>
<comment type="similarity">
    <text evidence="11 12">Belongs to the ribose-phosphate pyrophosphokinase family. Class I subfamily.</text>
</comment>
<feature type="active site" evidence="12">
    <location>
        <position position="199"/>
    </location>
</feature>
<dbReference type="EMBL" id="JAHLFQ010000219">
    <property type="protein sequence ID" value="MBU3804954.1"/>
    <property type="molecule type" value="Genomic_DNA"/>
</dbReference>
<dbReference type="AlphaFoldDB" id="A0A9E2KCG5"/>
<protein>
    <recommendedName>
        <fullName evidence="12">Ribose-phosphate pyrophosphokinase</fullName>
        <shortName evidence="12">RPPK</shortName>
        <ecNumber evidence="12">2.7.6.1</ecNumber>
    </recommendedName>
    <alternativeName>
        <fullName evidence="12">5-phospho-D-ribosyl alpha-1-diphosphate synthase</fullName>
    </alternativeName>
    <alternativeName>
        <fullName evidence="12">Phosphoribosyl diphosphate synthase</fullName>
    </alternativeName>
    <alternativeName>
        <fullName evidence="12">Phosphoribosyl pyrophosphate synthase</fullName>
        <shortName evidence="12">P-Rib-PP synthase</shortName>
        <shortName evidence="12">PRPP synthase</shortName>
        <shortName evidence="12">PRPPase</shortName>
    </alternativeName>
</protein>
<dbReference type="InterPro" id="IPR037515">
    <property type="entry name" value="Rib-P_diPkinase_bac"/>
</dbReference>
<dbReference type="GO" id="GO:0004749">
    <property type="term" value="F:ribose phosphate diphosphokinase activity"/>
    <property type="evidence" value="ECO:0007669"/>
    <property type="project" value="UniProtKB-UniRule"/>
</dbReference>
<comment type="subcellular location">
    <subcellularLocation>
        <location evidence="12">Cytoplasm</location>
    </subcellularLocation>
</comment>
<dbReference type="Gene3D" id="3.40.50.2020">
    <property type="match status" value="2"/>
</dbReference>
<feature type="binding site" evidence="12">
    <location>
        <begin position="229"/>
        <end position="233"/>
    </location>
    <ligand>
        <name>D-ribose 5-phosphate</name>
        <dbReference type="ChEBI" id="CHEBI:78346"/>
    </ligand>
</feature>
<feature type="binding site" evidence="12">
    <location>
        <position position="225"/>
    </location>
    <ligand>
        <name>D-ribose 5-phosphate</name>
        <dbReference type="ChEBI" id="CHEBI:78346"/>
    </ligand>
</feature>
<accession>A0A9E2KCG5</accession>
<sequence length="318" mass="34856">MIRNYTDIKVFTCNAHPELAKQIAQGLDVTLGKSEVNKFSDGEISVKIDEKVRGTDVFIIQPTSSPANEHLMELLIMIDAMKRASAGRITAVIPYYGYARQDRKTRARDPISSKLVADILQTAGADRILTMDLHCSQIQGFFNIPVDHLVGLPLLTKYYADKFGEHTSDVVAVSPDLGSVGRVRSFATKIDIPLAIIDKRRPKANVSEIMNIIGDVNGKRVILIDDMIDTAGTICNAANALKERGATEVYACCTHGVLSGPAIERIEASAISELVVLNTINIPEEKKISKIKEISVAPIFADAIRRIHEDLSVSKLFD</sequence>
<feature type="binding site" evidence="12">
    <location>
        <begin position="100"/>
        <end position="101"/>
    </location>
    <ligand>
        <name>ATP</name>
        <dbReference type="ChEBI" id="CHEBI:30616"/>
    </ligand>
</feature>
<dbReference type="CDD" id="cd06223">
    <property type="entry name" value="PRTases_typeI"/>
    <property type="match status" value="1"/>
</dbReference>
<dbReference type="InterPro" id="IPR029057">
    <property type="entry name" value="PRTase-like"/>
</dbReference>
<feature type="binding site" evidence="12">
    <location>
        <position position="201"/>
    </location>
    <ligand>
        <name>D-ribose 5-phosphate</name>
        <dbReference type="ChEBI" id="CHEBI:78346"/>
    </ligand>
</feature>
<comment type="pathway">
    <text evidence="1 12">Metabolic intermediate biosynthesis; 5-phospho-alpha-D-ribose 1-diphosphate biosynthesis; 5-phospho-alpha-D-ribose 1-diphosphate from D-ribose 5-phosphate (route I): step 1/1.</text>
</comment>
<keyword evidence="12" id="KW-0963">Cytoplasm</keyword>
<evidence type="ECO:0000256" key="8">
    <source>
        <dbReference type="ARBA" id="ARBA00022842"/>
    </source>
</evidence>
<dbReference type="GO" id="GO:0016301">
    <property type="term" value="F:kinase activity"/>
    <property type="evidence" value="ECO:0007669"/>
    <property type="project" value="UniProtKB-KW"/>
</dbReference>
<keyword evidence="2 12" id="KW-0808">Transferase</keyword>
<dbReference type="InterPro" id="IPR000836">
    <property type="entry name" value="PRTase_dom"/>
</dbReference>
<gene>
    <name evidence="12" type="primary">prs</name>
    <name evidence="14" type="ORF">H9872_09400</name>
</gene>
<feature type="binding site" evidence="12">
    <location>
        <begin position="41"/>
        <end position="43"/>
    </location>
    <ligand>
        <name>ATP</name>
        <dbReference type="ChEBI" id="CHEBI:30616"/>
    </ligand>
</feature>
<evidence type="ECO:0000313" key="15">
    <source>
        <dbReference type="Proteomes" id="UP000824229"/>
    </source>
</evidence>
<feature type="binding site" evidence="12">
    <location>
        <position position="176"/>
    </location>
    <ligand>
        <name>Mg(2+)</name>
        <dbReference type="ChEBI" id="CHEBI:18420"/>
    </ligand>
</feature>
<evidence type="ECO:0000256" key="12">
    <source>
        <dbReference type="HAMAP-Rule" id="MF_00583"/>
    </source>
</evidence>
<evidence type="ECO:0000256" key="7">
    <source>
        <dbReference type="ARBA" id="ARBA00022840"/>
    </source>
</evidence>
<dbReference type="HAMAP" id="MF_00583_B">
    <property type="entry name" value="RibP_PPkinase_B"/>
    <property type="match status" value="1"/>
</dbReference>
<dbReference type="GO" id="GO:0006015">
    <property type="term" value="P:5-phosphoribose 1-diphosphate biosynthetic process"/>
    <property type="evidence" value="ECO:0007669"/>
    <property type="project" value="UniProtKB-UniRule"/>
</dbReference>
<name>A0A9E2KCG5_9FIRM</name>
<evidence type="ECO:0000256" key="10">
    <source>
        <dbReference type="ARBA" id="ARBA00054914"/>
    </source>
</evidence>
<evidence type="ECO:0000313" key="14">
    <source>
        <dbReference type="EMBL" id="MBU3804954.1"/>
    </source>
</evidence>
<dbReference type="GO" id="GO:0000287">
    <property type="term" value="F:magnesium ion binding"/>
    <property type="evidence" value="ECO:0007669"/>
    <property type="project" value="UniProtKB-UniRule"/>
</dbReference>
<dbReference type="Proteomes" id="UP000824229">
    <property type="component" value="Unassembled WGS sequence"/>
</dbReference>
<dbReference type="FunFam" id="3.40.50.2020:FF:000001">
    <property type="entry name" value="Ribose-phosphate pyrophosphokinase"/>
    <property type="match status" value="1"/>
</dbReference>
<evidence type="ECO:0000256" key="2">
    <source>
        <dbReference type="ARBA" id="ARBA00022679"/>
    </source>
</evidence>
<dbReference type="GO" id="GO:0005737">
    <property type="term" value="C:cytoplasm"/>
    <property type="evidence" value="ECO:0007669"/>
    <property type="project" value="UniProtKB-SubCell"/>
</dbReference>
<reference evidence="14" key="1">
    <citation type="journal article" date="2021" name="PeerJ">
        <title>Extensive microbial diversity within the chicken gut microbiome revealed by metagenomics and culture.</title>
        <authorList>
            <person name="Gilroy R."/>
            <person name="Ravi A."/>
            <person name="Getino M."/>
            <person name="Pursley I."/>
            <person name="Horton D.L."/>
            <person name="Alikhan N.F."/>
            <person name="Baker D."/>
            <person name="Gharbi K."/>
            <person name="Hall N."/>
            <person name="Watson M."/>
            <person name="Adriaenssens E.M."/>
            <person name="Foster-Nyarko E."/>
            <person name="Jarju S."/>
            <person name="Secka A."/>
            <person name="Antonio M."/>
            <person name="Oren A."/>
            <person name="Chaudhuri R.R."/>
            <person name="La Ragione R."/>
            <person name="Hildebrand F."/>
            <person name="Pallen M.J."/>
        </authorList>
    </citation>
    <scope>NUCLEOTIDE SEQUENCE</scope>
    <source>
        <strain evidence="14">B5-657</strain>
    </source>
</reference>
<evidence type="ECO:0000256" key="6">
    <source>
        <dbReference type="ARBA" id="ARBA00022777"/>
    </source>
</evidence>
<dbReference type="Pfam" id="PF13793">
    <property type="entry name" value="Pribosyltran_N"/>
    <property type="match status" value="1"/>
</dbReference>
<keyword evidence="4 12" id="KW-0545">Nucleotide biosynthesis</keyword>
<keyword evidence="6 12" id="KW-0418">Kinase</keyword>
<feature type="domain" description="Ribose-phosphate pyrophosphokinase N-terminal" evidence="13">
    <location>
        <begin position="8"/>
        <end position="124"/>
    </location>
</feature>
<evidence type="ECO:0000256" key="3">
    <source>
        <dbReference type="ARBA" id="ARBA00022723"/>
    </source>
</evidence>
<keyword evidence="5 12" id="KW-0547">Nucleotide-binding</keyword>
<keyword evidence="8 12" id="KW-0460">Magnesium</keyword>
<dbReference type="InterPro" id="IPR029099">
    <property type="entry name" value="Pribosyltran_N"/>
</dbReference>